<dbReference type="PROSITE" id="PS51419">
    <property type="entry name" value="RAB"/>
    <property type="match status" value="1"/>
</dbReference>
<dbReference type="PANTHER" id="PTHR14932">
    <property type="entry name" value="RAS GTPASE-RELATED"/>
    <property type="match status" value="1"/>
</dbReference>
<dbReference type="GO" id="GO:0005525">
    <property type="term" value="F:GTP binding"/>
    <property type="evidence" value="ECO:0007669"/>
    <property type="project" value="UniProtKB-KW"/>
</dbReference>
<feature type="compositionally biased region" description="Basic residues" evidence="15">
    <location>
        <begin position="599"/>
        <end position="609"/>
    </location>
</feature>
<evidence type="ECO:0000256" key="6">
    <source>
        <dbReference type="ARBA" id="ARBA00022741"/>
    </source>
</evidence>
<evidence type="ECO:0000256" key="9">
    <source>
        <dbReference type="ARBA" id="ARBA00023242"/>
    </source>
</evidence>
<keyword evidence="4" id="KW-0963">Cytoplasm</keyword>
<dbReference type="Proteomes" id="UP001488838">
    <property type="component" value="Unassembled WGS sequence"/>
</dbReference>
<feature type="region of interest" description="Disordered" evidence="15">
    <location>
        <begin position="594"/>
        <end position="686"/>
    </location>
</feature>
<feature type="non-terminal residue" evidence="16">
    <location>
        <position position="1"/>
    </location>
</feature>
<feature type="compositionally biased region" description="Low complexity" evidence="15">
    <location>
        <begin position="1027"/>
        <end position="1062"/>
    </location>
</feature>
<feature type="compositionally biased region" description="Basic and acidic residues" evidence="15">
    <location>
        <begin position="1279"/>
        <end position="1291"/>
    </location>
</feature>
<dbReference type="FunFam" id="3.40.50.300:FF:000781">
    <property type="entry name" value="RAB, member RAS oncogene family like 6"/>
    <property type="match status" value="1"/>
</dbReference>
<name>A0AAW0HA70_MYOGA</name>
<dbReference type="GO" id="GO:0005634">
    <property type="term" value="C:nucleus"/>
    <property type="evidence" value="ECO:0007669"/>
    <property type="project" value="UniProtKB-SubCell"/>
</dbReference>
<dbReference type="GO" id="GO:0005829">
    <property type="term" value="C:cytosol"/>
    <property type="evidence" value="ECO:0007669"/>
    <property type="project" value="TreeGrafter"/>
</dbReference>
<comment type="subcellular location">
    <subcellularLocation>
        <location evidence="2">Cytoplasm</location>
    </subcellularLocation>
    <subcellularLocation>
        <location evidence="1">Nucleus</location>
    </subcellularLocation>
</comment>
<evidence type="ECO:0000256" key="8">
    <source>
        <dbReference type="ARBA" id="ARBA00023134"/>
    </source>
</evidence>
<feature type="coiled-coil region" evidence="14">
    <location>
        <begin position="186"/>
        <end position="240"/>
    </location>
</feature>
<evidence type="ECO:0000256" key="11">
    <source>
        <dbReference type="ARBA" id="ARBA00074904"/>
    </source>
</evidence>
<feature type="region of interest" description="Disordered" evidence="15">
    <location>
        <begin position="1017"/>
        <end position="1092"/>
    </location>
</feature>
<evidence type="ECO:0000256" key="13">
    <source>
        <dbReference type="ARBA" id="ARBA00080258"/>
    </source>
</evidence>
<feature type="coiled-coil region" evidence="14">
    <location>
        <begin position="394"/>
        <end position="474"/>
    </location>
</feature>
<evidence type="ECO:0000256" key="5">
    <source>
        <dbReference type="ARBA" id="ARBA00022553"/>
    </source>
</evidence>
<evidence type="ECO:0000256" key="1">
    <source>
        <dbReference type="ARBA" id="ARBA00004123"/>
    </source>
</evidence>
<gene>
    <name evidence="16" type="ORF">U0070_010719</name>
</gene>
<feature type="compositionally biased region" description="Basic and acidic residues" evidence="15">
    <location>
        <begin position="610"/>
        <end position="629"/>
    </location>
</feature>
<dbReference type="SUPFAM" id="SSF52540">
    <property type="entry name" value="P-loop containing nucleoside triphosphate hydrolases"/>
    <property type="match status" value="1"/>
</dbReference>
<feature type="compositionally biased region" description="Polar residues" evidence="15">
    <location>
        <begin position="1260"/>
        <end position="1275"/>
    </location>
</feature>
<protein>
    <recommendedName>
        <fullName evidence="11">Rab-like protein 6</fullName>
    </recommendedName>
    <alternativeName>
        <fullName evidence="12">GTP-binding protein Parf</fullName>
    </alternativeName>
    <alternativeName>
        <fullName evidence="13">Rab-like protein 1</fullName>
    </alternativeName>
</protein>
<dbReference type="Pfam" id="PF08477">
    <property type="entry name" value="Roc"/>
    <property type="match status" value="1"/>
</dbReference>
<feature type="compositionally biased region" description="Gly residues" evidence="15">
    <location>
        <begin position="1450"/>
        <end position="1468"/>
    </location>
</feature>
<evidence type="ECO:0000256" key="14">
    <source>
        <dbReference type="SAM" id="Coils"/>
    </source>
</evidence>
<feature type="region of interest" description="Disordered" evidence="15">
    <location>
        <begin position="101"/>
        <end position="159"/>
    </location>
</feature>
<comment type="caution">
    <text evidence="16">The sequence shown here is derived from an EMBL/GenBank/DDBJ whole genome shotgun (WGS) entry which is preliminary data.</text>
</comment>
<keyword evidence="5" id="KW-0597">Phosphoprotein</keyword>
<evidence type="ECO:0000256" key="12">
    <source>
        <dbReference type="ARBA" id="ARBA00080075"/>
    </source>
</evidence>
<feature type="compositionally biased region" description="Acidic residues" evidence="15">
    <location>
        <begin position="1311"/>
        <end position="1320"/>
    </location>
</feature>
<evidence type="ECO:0000313" key="16">
    <source>
        <dbReference type="EMBL" id="KAK7799712.1"/>
    </source>
</evidence>
<evidence type="ECO:0000256" key="10">
    <source>
        <dbReference type="ARBA" id="ARBA00055907"/>
    </source>
</evidence>
<dbReference type="InterPro" id="IPR027417">
    <property type="entry name" value="P-loop_NTPase"/>
</dbReference>
<feature type="compositionally biased region" description="Basic and acidic residues" evidence="15">
    <location>
        <begin position="1138"/>
        <end position="1155"/>
    </location>
</feature>
<accession>A0AAW0HA70</accession>
<keyword evidence="17" id="KW-1185">Reference proteome</keyword>
<feature type="compositionally biased region" description="Polar residues" evidence="15">
    <location>
        <begin position="1226"/>
        <end position="1242"/>
    </location>
</feature>
<evidence type="ECO:0000256" key="2">
    <source>
        <dbReference type="ARBA" id="ARBA00004496"/>
    </source>
</evidence>
<feature type="region of interest" description="Disordered" evidence="15">
    <location>
        <begin position="1105"/>
        <end position="1468"/>
    </location>
</feature>
<reference evidence="16 17" key="1">
    <citation type="journal article" date="2023" name="bioRxiv">
        <title>Conserved and derived expression patterns and positive selection on dental genes reveal complex evolutionary context of ever-growing rodent molars.</title>
        <authorList>
            <person name="Calamari Z.T."/>
            <person name="Song A."/>
            <person name="Cohen E."/>
            <person name="Akter M."/>
            <person name="Roy R.D."/>
            <person name="Hallikas O."/>
            <person name="Christensen M.M."/>
            <person name="Li P."/>
            <person name="Marangoni P."/>
            <person name="Jernvall J."/>
            <person name="Klein O.D."/>
        </authorList>
    </citation>
    <scope>NUCLEOTIDE SEQUENCE [LARGE SCALE GENOMIC DNA]</scope>
    <source>
        <strain evidence="16">V071</strain>
    </source>
</reference>
<comment type="similarity">
    <text evidence="3">Belongs to the small GTPase superfamily. Rab family.</text>
</comment>
<evidence type="ECO:0000256" key="7">
    <source>
        <dbReference type="ARBA" id="ARBA00022990"/>
    </source>
</evidence>
<evidence type="ECO:0000313" key="17">
    <source>
        <dbReference type="Proteomes" id="UP001488838"/>
    </source>
</evidence>
<keyword evidence="6" id="KW-0547">Nucleotide-binding</keyword>
<keyword evidence="14" id="KW-0175">Coiled coil</keyword>
<dbReference type="InterPro" id="IPR040385">
    <property type="entry name" value="RABL6"/>
</dbReference>
<keyword evidence="7" id="KW-0007">Acetylation</keyword>
<evidence type="ECO:0000256" key="15">
    <source>
        <dbReference type="SAM" id="MobiDB-lite"/>
    </source>
</evidence>
<sequence>QCRALQIQGVKEKTTQNKATLGLLRSNLRRGAQEGPRTNGLLAGLAASKRRWGIYLSTSVPRGMQKGQAPGSATAAPQYDQWTISKACGKDVSMRLAHRRSSMEVTRQKGSLAPFSPSPRGPPTVNVMRSAGRRSAFPPAPPFLGPRGAPSRTHARAPSLTQVAREKLRKYVFDRVNAHNVLIHLARRRGQKLESLQLELASLRNQPDATKDELKLLQIIRQLENNIEKTTLKITTSRNIHMLYSDLLDYLKRVLAGYPTELNKLQNLVTNYCSELSDMTVMSQDAMMITDEVKRNMRQGEATFIEERRARENRLNQQKKLIDKIHTKETSEKYRRGRRDLDFPSNLMSMDTMKVRKRETSMADMEYQTEVTTLVERVKSAVQCSHLWDIAGRFLAQKNTEENLELQMEDCEERRMQLEALMKKLELEEALLKFHQTPSSVGFNLIEKKMKNMLEEEEARLQLAHNNMTKSQQLLLAIQTGIDNLYIRLIGIILPATQKEVTISDTLDVYGKLEYCEGKLIYLAERVQMLTRNEEVDTKVRDALESSTLKEKHNTRITFEDQEEDMIETFQFADVDHSYVPSRAEIKKQGQRLIEGKLKASKKKKKAGKRGLDGEKRGGAARKGRDLGRSLRKRCLRPRRRQDGGTDGCLAAAPRAAGAGADPQRLRPQSLARGRSQRAPAPASGEAWAGRTWKMFSALKKLVGSEQAPGRDKNIPAGLQSMNQALQRRFAKGVQYNSFVDSLGSKLLFITFSKDPVDAAYILTYSSPACQSPEKIRIQVKIVIRGDRNTGKTALWHRLQGKKFVEEYIPTQEIQVTSIHWNYKTTDDVVKVEVWDVVDKGKCKKRGDGLKTENDPQEAESEMALDAEFLDVYKNCNGVVMMFDITKQWTFNYVLRELPKVPTHVPVCVLGNYRDMGEHRVILPDDVRDFIDHLDRPPGSSYFRYAESSMKNSFGLKYLHKFFNIPFLQLQRETLLRQLETNQLDIDATLEELSVQQETEDQNYSIFLEMMEARSRGHASPLAANGQSPSSGSQSPVVPPSAVSTGSSSPSTPQPAPQLSLSVSSTCPQAPSPVPPLEATPSSVHPSAPAPAQRRSIISRLFGTSPAADVTPSPPEPAPALEVPARVQNVEDFVPEDGLDRSFLEDTTLPKDKNKIGAKGPQQDSDSDDGEAIGGNPMVAGFQDDVDIEDQPHSKSMLSSDPVPSKNISLSSEEEAEGPAGHPGVTPQQCSEPETKWSSTKASHSRKKGAPTRAIPSWSDGLTTGSGPDHSSTKPPTDGTHRPQEGKDKQVSSESDPEGPIAAQMLSFVMDDPDFESDESDTQRRVGGFPVREDLSDVTDEDTGSVQPPPPSKPPVSAFRLKNDSDLFGLGLEDTGPKESSDEDKDGKLPSKEKKKKKKKGKEEEEKATKKKSKHKKNKDKEEGKEDRRKKRKPPRSKEQKAADELEAFLGGGAPGSRHPGGGDYEEL</sequence>
<feature type="compositionally biased region" description="Low complexity" evidence="15">
    <location>
        <begin position="651"/>
        <end position="661"/>
    </location>
</feature>
<feature type="compositionally biased region" description="Low complexity" evidence="15">
    <location>
        <begin position="1079"/>
        <end position="1092"/>
    </location>
</feature>
<comment type="function">
    <text evidence="10">May enhance cellular proliferation. May reduce growth inhibitory activity of CDKN2A.</text>
</comment>
<proteinExistence type="inferred from homology"/>
<evidence type="ECO:0000256" key="3">
    <source>
        <dbReference type="ARBA" id="ARBA00006270"/>
    </source>
</evidence>
<feature type="compositionally biased region" description="Basic residues" evidence="15">
    <location>
        <begin position="1409"/>
        <end position="1418"/>
    </location>
</feature>
<dbReference type="PRINTS" id="PR00449">
    <property type="entry name" value="RASTRNSFRMNG"/>
</dbReference>
<keyword evidence="8" id="KW-0342">GTP-binding</keyword>
<keyword evidence="9" id="KW-0539">Nucleus</keyword>
<dbReference type="PANTHER" id="PTHR14932:SF1">
    <property type="entry name" value="RAB-LIKE PROTEIN 6"/>
    <property type="match status" value="1"/>
</dbReference>
<feature type="compositionally biased region" description="Basic residues" evidence="15">
    <location>
        <begin position="630"/>
        <end position="640"/>
    </location>
</feature>
<dbReference type="SMART" id="SM00175">
    <property type="entry name" value="RAB"/>
    <property type="match status" value="1"/>
</dbReference>
<dbReference type="EMBL" id="JBBHLL010000593">
    <property type="protein sequence ID" value="KAK7799712.1"/>
    <property type="molecule type" value="Genomic_DNA"/>
</dbReference>
<organism evidence="16 17">
    <name type="scientific">Myodes glareolus</name>
    <name type="common">Bank vole</name>
    <name type="synonym">Clethrionomys glareolus</name>
    <dbReference type="NCBI Taxonomy" id="447135"/>
    <lineage>
        <taxon>Eukaryota</taxon>
        <taxon>Metazoa</taxon>
        <taxon>Chordata</taxon>
        <taxon>Craniata</taxon>
        <taxon>Vertebrata</taxon>
        <taxon>Euteleostomi</taxon>
        <taxon>Mammalia</taxon>
        <taxon>Eutheria</taxon>
        <taxon>Euarchontoglires</taxon>
        <taxon>Glires</taxon>
        <taxon>Rodentia</taxon>
        <taxon>Myomorpha</taxon>
        <taxon>Muroidea</taxon>
        <taxon>Cricetidae</taxon>
        <taxon>Arvicolinae</taxon>
        <taxon>Myodes</taxon>
    </lineage>
</organism>
<feature type="compositionally biased region" description="Basic and acidic residues" evidence="15">
    <location>
        <begin position="1375"/>
        <end position="1392"/>
    </location>
</feature>
<dbReference type="Gene3D" id="3.40.50.300">
    <property type="entry name" value="P-loop containing nucleotide triphosphate hydrolases"/>
    <property type="match status" value="1"/>
</dbReference>
<evidence type="ECO:0000256" key="4">
    <source>
        <dbReference type="ARBA" id="ARBA00022490"/>
    </source>
</evidence>